<evidence type="ECO:0000313" key="11">
    <source>
        <dbReference type="EMBL" id="GBO93616.1"/>
    </source>
</evidence>
<name>A0A388SBM0_9BURK</name>
<evidence type="ECO:0000256" key="3">
    <source>
        <dbReference type="ARBA" id="ARBA00013109"/>
    </source>
</evidence>
<evidence type="ECO:0000256" key="9">
    <source>
        <dbReference type="RuleBase" id="RU366031"/>
    </source>
</evidence>
<evidence type="ECO:0000256" key="2">
    <source>
        <dbReference type="ARBA" id="ARBA00008133"/>
    </source>
</evidence>
<dbReference type="EC" id="4.2.1.75" evidence="3 9"/>
<dbReference type="PANTHER" id="PTHR38042">
    <property type="entry name" value="UROPORPHYRINOGEN-III SYNTHASE, CHLOROPLASTIC"/>
    <property type="match status" value="1"/>
</dbReference>
<accession>A0A388SBM0</accession>
<dbReference type="GO" id="GO:0006780">
    <property type="term" value="P:uroporphyrinogen III biosynthetic process"/>
    <property type="evidence" value="ECO:0007669"/>
    <property type="project" value="UniProtKB-UniRule"/>
</dbReference>
<dbReference type="UniPathway" id="UPA00251">
    <property type="reaction ID" value="UER00320"/>
</dbReference>
<dbReference type="Proteomes" id="UP000266091">
    <property type="component" value="Unassembled WGS sequence"/>
</dbReference>
<dbReference type="OrthoDB" id="9787650at2"/>
<evidence type="ECO:0000256" key="4">
    <source>
        <dbReference type="ARBA" id="ARBA00023239"/>
    </source>
</evidence>
<dbReference type="InterPro" id="IPR036108">
    <property type="entry name" value="4pyrrol_syn_uPrphyn_synt_sf"/>
</dbReference>
<comment type="function">
    <text evidence="6 9">Catalyzes cyclization of the linear tetrapyrrole, hydroxymethylbilane, to the macrocyclic uroporphyrinogen III.</text>
</comment>
<evidence type="ECO:0000313" key="12">
    <source>
        <dbReference type="Proteomes" id="UP000266091"/>
    </source>
</evidence>
<comment type="catalytic activity">
    <reaction evidence="8 9">
        <text>hydroxymethylbilane = uroporphyrinogen III + H2O</text>
        <dbReference type="Rhea" id="RHEA:18965"/>
        <dbReference type="ChEBI" id="CHEBI:15377"/>
        <dbReference type="ChEBI" id="CHEBI:57308"/>
        <dbReference type="ChEBI" id="CHEBI:57845"/>
        <dbReference type="EC" id="4.2.1.75"/>
    </reaction>
</comment>
<dbReference type="RefSeq" id="WP_116269964.1">
    <property type="nucleotide sequence ID" value="NZ_BGZJ01000001.1"/>
</dbReference>
<keyword evidence="5 9" id="KW-0627">Porphyrin biosynthesis</keyword>
<dbReference type="AlphaFoldDB" id="A0A388SBM0"/>
<evidence type="ECO:0000256" key="7">
    <source>
        <dbReference type="ARBA" id="ARBA00040167"/>
    </source>
</evidence>
<feature type="domain" description="Tetrapyrrole biosynthesis uroporphyrinogen III synthase" evidence="10">
    <location>
        <begin position="22"/>
        <end position="244"/>
    </location>
</feature>
<evidence type="ECO:0000256" key="6">
    <source>
        <dbReference type="ARBA" id="ARBA00037589"/>
    </source>
</evidence>
<dbReference type="GO" id="GO:0004852">
    <property type="term" value="F:uroporphyrinogen-III synthase activity"/>
    <property type="evidence" value="ECO:0007669"/>
    <property type="project" value="UniProtKB-UniRule"/>
</dbReference>
<comment type="caution">
    <text evidence="11">The sequence shown here is derived from an EMBL/GenBank/DDBJ whole genome shotgun (WGS) entry which is preliminary data.</text>
</comment>
<accession>A0A401LJ95</accession>
<sequence length="263" mass="28845">MTETQLKQHPVILTRTGAVNQRLALRFSKLGFRTFAWPAFTIRLPEDETPVVKRFSDLSDIDLVLLVSPASVAAVAHWVDHWPSHVTLATVGEGTARVARAAWGESVPIIYPAGDAAHSGSEALMAELRKRGIPSRVLICRGQTGREWLSEELLSEGADVQKLMCYERLPLQLTVQQEDELREAMKGPAPVTYITSSEAIVSLLRAVHPVEGAWEWITSGAVVVIHPRSESKVLEAGFHLVRMSSPIDDEVEKNVIACAEGLG</sequence>
<dbReference type="SUPFAM" id="SSF69618">
    <property type="entry name" value="HemD-like"/>
    <property type="match status" value="1"/>
</dbReference>
<dbReference type="InterPro" id="IPR003754">
    <property type="entry name" value="4pyrrol_synth_uPrphyn_synth"/>
</dbReference>
<comment type="pathway">
    <text evidence="1 9">Porphyrin-containing compound metabolism; protoporphyrin-IX biosynthesis; coproporphyrinogen-III from 5-aminolevulinate: step 3/4.</text>
</comment>
<dbReference type="Gene3D" id="3.40.50.10090">
    <property type="match status" value="2"/>
</dbReference>
<dbReference type="PANTHER" id="PTHR38042:SF1">
    <property type="entry name" value="UROPORPHYRINOGEN-III SYNTHASE, CHLOROPLASTIC"/>
    <property type="match status" value="1"/>
</dbReference>
<evidence type="ECO:0000259" key="10">
    <source>
        <dbReference type="Pfam" id="PF02602"/>
    </source>
</evidence>
<proteinExistence type="inferred from homology"/>
<evidence type="ECO:0000256" key="5">
    <source>
        <dbReference type="ARBA" id="ARBA00023244"/>
    </source>
</evidence>
<dbReference type="GO" id="GO:0006782">
    <property type="term" value="P:protoporphyrinogen IX biosynthetic process"/>
    <property type="evidence" value="ECO:0007669"/>
    <property type="project" value="UniProtKB-UniRule"/>
</dbReference>
<gene>
    <name evidence="11" type="ORF">MESMUL_09700</name>
</gene>
<organism evidence="11 12">
    <name type="scientific">Mesosutterella multiformis</name>
    <dbReference type="NCBI Taxonomy" id="2259133"/>
    <lineage>
        <taxon>Bacteria</taxon>
        <taxon>Pseudomonadati</taxon>
        <taxon>Pseudomonadota</taxon>
        <taxon>Betaproteobacteria</taxon>
        <taxon>Burkholderiales</taxon>
        <taxon>Sutterellaceae</taxon>
        <taxon>Mesosutterella</taxon>
    </lineage>
</organism>
<keyword evidence="12" id="KW-1185">Reference proteome</keyword>
<dbReference type="InterPro" id="IPR039793">
    <property type="entry name" value="UROS/Hem4"/>
</dbReference>
<reference evidence="11 12" key="1">
    <citation type="journal article" date="2018" name="Int. J. Syst. Evol. Microbiol.">
        <title>Mesosutterella multiformis gen. nov., sp. nov., a member of the family Sutterellaceae and Sutterella megalosphaeroides sp. nov., isolated from human faeces.</title>
        <authorList>
            <person name="Sakamoto M."/>
            <person name="Ikeyama N."/>
            <person name="Kunihiro T."/>
            <person name="Iino T."/>
            <person name="Yuki M."/>
            <person name="Ohkuma M."/>
        </authorList>
    </citation>
    <scope>NUCLEOTIDE SEQUENCE [LARGE SCALE GENOMIC DNA]</scope>
    <source>
        <strain evidence="11 12">4NBBH2</strain>
    </source>
</reference>
<dbReference type="Pfam" id="PF02602">
    <property type="entry name" value="HEM4"/>
    <property type="match status" value="1"/>
</dbReference>
<evidence type="ECO:0000256" key="8">
    <source>
        <dbReference type="ARBA" id="ARBA00048617"/>
    </source>
</evidence>
<keyword evidence="4 9" id="KW-0456">Lyase</keyword>
<dbReference type="CDD" id="cd06578">
    <property type="entry name" value="HemD"/>
    <property type="match status" value="1"/>
</dbReference>
<evidence type="ECO:0000256" key="1">
    <source>
        <dbReference type="ARBA" id="ARBA00004772"/>
    </source>
</evidence>
<dbReference type="EMBL" id="BGZJ01000001">
    <property type="protein sequence ID" value="GBO93616.1"/>
    <property type="molecule type" value="Genomic_DNA"/>
</dbReference>
<protein>
    <recommendedName>
        <fullName evidence="7 9">Uroporphyrinogen-III synthase</fullName>
        <ecNumber evidence="3 9">4.2.1.75</ecNumber>
    </recommendedName>
</protein>
<comment type="similarity">
    <text evidence="2 9">Belongs to the uroporphyrinogen-III synthase family.</text>
</comment>